<dbReference type="Gene3D" id="3.30.2010.10">
    <property type="entry name" value="Metalloproteases ('zincins'), catalytic domain"/>
    <property type="match status" value="1"/>
</dbReference>
<accession>A0A7J5C318</accession>
<dbReference type="GO" id="GO:0008237">
    <property type="term" value="F:metallopeptidase activity"/>
    <property type="evidence" value="ECO:0007669"/>
    <property type="project" value="UniProtKB-KW"/>
</dbReference>
<proteinExistence type="predicted"/>
<keyword evidence="2" id="KW-0482">Metalloprotease</keyword>
<sequence length="157" mass="18213">MSDLDWVRGVAHELIRVHLDASWSFDFDHAKKRAGLCNYTERRITVSRYLAQRHSDHEVHQTLLHEVAHAMAGHAEGHGPEWRRIAREIGYVGGATHHGEVAAEFARWVGSCPNGHEFLRFRRPSSRTASCARCSRRFDRRYLITWRERTEAERLAS</sequence>
<dbReference type="Pfam" id="PF10263">
    <property type="entry name" value="SprT-like"/>
    <property type="match status" value="1"/>
</dbReference>
<dbReference type="RefSeq" id="WP_158039165.1">
    <property type="nucleotide sequence ID" value="NZ_JACCFV010000001.1"/>
</dbReference>
<organism evidence="2 3">
    <name type="scientific">Pseudoclavibacter chungangensis</name>
    <dbReference type="NCBI Taxonomy" id="587635"/>
    <lineage>
        <taxon>Bacteria</taxon>
        <taxon>Bacillati</taxon>
        <taxon>Actinomycetota</taxon>
        <taxon>Actinomycetes</taxon>
        <taxon>Micrococcales</taxon>
        <taxon>Microbacteriaceae</taxon>
        <taxon>Pseudoclavibacter</taxon>
    </lineage>
</organism>
<keyword evidence="3" id="KW-1185">Reference proteome</keyword>
<keyword evidence="2" id="KW-0645">Protease</keyword>
<dbReference type="AlphaFoldDB" id="A0A7J5C318"/>
<evidence type="ECO:0000313" key="3">
    <source>
        <dbReference type="Proteomes" id="UP000467240"/>
    </source>
</evidence>
<keyword evidence="2" id="KW-0378">Hydrolase</keyword>
<evidence type="ECO:0000313" key="2">
    <source>
        <dbReference type="EMBL" id="KAB1662227.1"/>
    </source>
</evidence>
<dbReference type="GO" id="GO:0006950">
    <property type="term" value="P:response to stress"/>
    <property type="evidence" value="ECO:0007669"/>
    <property type="project" value="UniProtKB-ARBA"/>
</dbReference>
<reference evidence="2 3" key="1">
    <citation type="submission" date="2019-09" db="EMBL/GenBank/DDBJ databases">
        <title>Phylogeny of genus Pseudoclavibacter and closely related genus.</title>
        <authorList>
            <person name="Li Y."/>
        </authorList>
    </citation>
    <scope>NUCLEOTIDE SEQUENCE [LARGE SCALE GENOMIC DNA]</scope>
    <source>
        <strain evidence="2 3">DSM 23821</strain>
    </source>
</reference>
<evidence type="ECO:0000259" key="1">
    <source>
        <dbReference type="SMART" id="SM00731"/>
    </source>
</evidence>
<dbReference type="Proteomes" id="UP000467240">
    <property type="component" value="Unassembled WGS sequence"/>
</dbReference>
<dbReference type="GO" id="GO:0006508">
    <property type="term" value="P:proteolysis"/>
    <property type="evidence" value="ECO:0007669"/>
    <property type="project" value="UniProtKB-KW"/>
</dbReference>
<feature type="domain" description="SprT-like" evidence="1">
    <location>
        <begin position="1"/>
        <end position="141"/>
    </location>
</feature>
<gene>
    <name evidence="2" type="ORF">F8O01_01845</name>
</gene>
<dbReference type="SMART" id="SM00731">
    <property type="entry name" value="SprT"/>
    <property type="match status" value="1"/>
</dbReference>
<protein>
    <submittedName>
        <fullName evidence="2">SprT family zinc-dependent metalloprotease</fullName>
    </submittedName>
</protein>
<dbReference type="OrthoDB" id="9793623at2"/>
<dbReference type="EMBL" id="WBJZ01000002">
    <property type="protein sequence ID" value="KAB1662227.1"/>
    <property type="molecule type" value="Genomic_DNA"/>
</dbReference>
<name>A0A7J5C318_9MICO</name>
<comment type="caution">
    <text evidence="2">The sequence shown here is derived from an EMBL/GenBank/DDBJ whole genome shotgun (WGS) entry which is preliminary data.</text>
</comment>
<dbReference type="InterPro" id="IPR006640">
    <property type="entry name" value="SprT-like_domain"/>
</dbReference>